<evidence type="ECO:0000313" key="2">
    <source>
        <dbReference type="EMBL" id="BAT23682.1"/>
    </source>
</evidence>
<dbReference type="Pfam" id="PF04230">
    <property type="entry name" value="PS_pyruv_trans"/>
    <property type="match status" value="1"/>
</dbReference>
<evidence type="ECO:0000259" key="1">
    <source>
        <dbReference type="Pfam" id="PF04230"/>
    </source>
</evidence>
<feature type="domain" description="Polysaccharide pyruvyl transferase" evidence="1">
    <location>
        <begin position="74"/>
        <end position="189"/>
    </location>
</feature>
<dbReference type="EMBL" id="AB924574">
    <property type="protein sequence ID" value="BAT23682.1"/>
    <property type="molecule type" value="Genomic_DNA"/>
</dbReference>
<gene>
    <name evidence="2" type="primary">wcuJ</name>
</gene>
<sequence>MKLYYYESKTGNFGDDINKWLWDELKPGFFDCNKDIRFSSIGTIINKGMPAAKKWIVFSSGIGYGYAPKGFGNESWDVICVRGPLSASILGLPDNKYITDGAALLSTLAEFKPLPEDERDGVIFIPHHNALDTGNWEEVCNRAGIEFVNPTLESKIVIQKIRHAKLVLADAMHAAIISDAMRVPWVPLITSGQINTFKWLDWTKTVNLPYMPIVLGSSSLKEFVRDKLLFLYGEKYFVPSLTEKAALNKFKIHRLMKSNFLWRYYFKAAKILFYKIPMILVSMLGARFVSRKDENFINLATEKLSEAIVSKAYLSQDSIFFDNQKKLEIALSNVVKKYTE</sequence>
<organism evidence="2">
    <name type="scientific">Klebsiella sp. 8306</name>
    <dbReference type="NCBI Taxonomy" id="1497813"/>
    <lineage>
        <taxon>Bacteria</taxon>
        <taxon>Pseudomonadati</taxon>
        <taxon>Pseudomonadota</taxon>
        <taxon>Gammaproteobacteria</taxon>
        <taxon>Enterobacterales</taxon>
        <taxon>Enterobacteriaceae</taxon>
        <taxon>Klebsiella/Raoultella group</taxon>
        <taxon>Klebsiella</taxon>
    </lineage>
</organism>
<reference evidence="2" key="1">
    <citation type="submission" date="2014-04" db="EMBL/GenBank/DDBJ databases">
        <authorList>
            <person name="Harrison E."/>
        </authorList>
    </citation>
    <scope>NUCLEOTIDE SEQUENCE</scope>
    <source>
        <strain evidence="2">8306</strain>
    </source>
</reference>
<proteinExistence type="predicted"/>
<dbReference type="InterPro" id="IPR007345">
    <property type="entry name" value="Polysacch_pyruvyl_Trfase"/>
</dbReference>
<name>A0A0P0YR68_9ENTR</name>
<dbReference type="AlphaFoldDB" id="A0A0P0YR68"/>
<accession>A0A0P0YR68</accession>
<reference evidence="2" key="2">
    <citation type="journal article" date="2015" name="Sci. Rep.">
        <title>Genetic analysis of capsular polysaccharide synthesis gene clusters in 79 capsular types of Klebsiella spp.</title>
        <authorList>
            <person name="Pan Y.J."/>
            <person name="Lin T.L."/>
            <person name="Chen C.T."/>
            <person name="Chen Y.Y."/>
            <person name="Hsieh P.F."/>
            <person name="Hsu C.R."/>
            <person name="Wu M.C."/>
            <person name="Wang J.T."/>
        </authorList>
    </citation>
    <scope>NUCLEOTIDE SEQUENCE</scope>
    <source>
        <strain evidence="2">8306</strain>
    </source>
</reference>
<protein>
    <recommendedName>
        <fullName evidence="1">Polysaccharide pyruvyl transferase domain-containing protein</fullName>
    </recommendedName>
</protein>